<name>A0A3S1F8N6_CHLFR</name>
<reference evidence="1 2" key="1">
    <citation type="journal article" date="2019" name="Genome Biol. Evol.">
        <title>Day and night: Metabolic profiles and evolutionary relationships of six axenic non-marine cyanobacteria.</title>
        <authorList>
            <person name="Will S.E."/>
            <person name="Henke P."/>
            <person name="Boedeker C."/>
            <person name="Huang S."/>
            <person name="Brinkmann H."/>
            <person name="Rohde M."/>
            <person name="Jarek M."/>
            <person name="Friedl T."/>
            <person name="Seufert S."/>
            <person name="Schumacher M."/>
            <person name="Overmann J."/>
            <person name="Neumann-Schaal M."/>
            <person name="Petersen J."/>
        </authorList>
    </citation>
    <scope>NUCLEOTIDE SEQUENCE [LARGE SCALE GENOMIC DNA]</scope>
    <source>
        <strain evidence="1 2">PCC 6912</strain>
    </source>
</reference>
<dbReference type="STRING" id="211165.GCA_000317285_01989"/>
<accession>A0A3S1F8N6</accession>
<gene>
    <name evidence="1" type="ORF">PCC6912_59210</name>
</gene>
<dbReference type="EMBL" id="RSCJ01000039">
    <property type="protein sequence ID" value="RUR73074.1"/>
    <property type="molecule type" value="Genomic_DNA"/>
</dbReference>
<proteinExistence type="predicted"/>
<dbReference type="OrthoDB" id="573239at2"/>
<dbReference type="RefSeq" id="WP_016877050.1">
    <property type="nucleotide sequence ID" value="NZ_AJLN01000062.1"/>
</dbReference>
<evidence type="ECO:0000313" key="1">
    <source>
        <dbReference type="EMBL" id="RUR73074.1"/>
    </source>
</evidence>
<dbReference type="AlphaFoldDB" id="A0A3S1F8N6"/>
<evidence type="ECO:0000313" key="2">
    <source>
        <dbReference type="Proteomes" id="UP000268857"/>
    </source>
</evidence>
<comment type="caution">
    <text evidence="1">The sequence shown here is derived from an EMBL/GenBank/DDBJ whole genome shotgun (WGS) entry which is preliminary data.</text>
</comment>
<dbReference type="Proteomes" id="UP000268857">
    <property type="component" value="Unassembled WGS sequence"/>
</dbReference>
<organism evidence="1 2">
    <name type="scientific">Chlorogloeopsis fritschii PCC 6912</name>
    <dbReference type="NCBI Taxonomy" id="211165"/>
    <lineage>
        <taxon>Bacteria</taxon>
        <taxon>Bacillati</taxon>
        <taxon>Cyanobacteriota</taxon>
        <taxon>Cyanophyceae</taxon>
        <taxon>Nostocales</taxon>
        <taxon>Chlorogloeopsidaceae</taxon>
        <taxon>Chlorogloeopsis</taxon>
    </lineage>
</organism>
<keyword evidence="2" id="KW-1185">Reference proteome</keyword>
<protein>
    <submittedName>
        <fullName evidence="1">Uncharacterized protein</fullName>
    </submittedName>
</protein>
<sequence>MSQILTLELSDRVFSSIQQQAKKIGISPERLAAILLEQQFDQVFKLLLTEAEKEVARAKFERHFGEINLGYATDVDNESIDADLAREYANTHEED</sequence>